<accession>A0ABT6CRZ7</accession>
<proteinExistence type="predicted"/>
<dbReference type="EMBL" id="JAROCY010000027">
    <property type="protein sequence ID" value="MDF8335432.1"/>
    <property type="molecule type" value="Genomic_DNA"/>
</dbReference>
<feature type="chain" id="PRO_5045997609" evidence="1">
    <location>
        <begin position="25"/>
        <end position="237"/>
    </location>
</feature>
<keyword evidence="1" id="KW-0732">Signal</keyword>
<evidence type="ECO:0000256" key="1">
    <source>
        <dbReference type="SAM" id="SignalP"/>
    </source>
</evidence>
<dbReference type="Pfam" id="PF07589">
    <property type="entry name" value="PEP-CTERM"/>
    <property type="match status" value="1"/>
</dbReference>
<feature type="domain" description="Ice-binding protein C-terminal" evidence="2">
    <location>
        <begin position="207"/>
        <end position="230"/>
    </location>
</feature>
<organism evidence="3 4">
    <name type="scientific">Novosphingobium cyanobacteriorum</name>
    <dbReference type="NCBI Taxonomy" id="3024215"/>
    <lineage>
        <taxon>Bacteria</taxon>
        <taxon>Pseudomonadati</taxon>
        <taxon>Pseudomonadota</taxon>
        <taxon>Alphaproteobacteria</taxon>
        <taxon>Sphingomonadales</taxon>
        <taxon>Sphingomonadaceae</taxon>
        <taxon>Novosphingobium</taxon>
    </lineage>
</organism>
<evidence type="ECO:0000313" key="3">
    <source>
        <dbReference type="EMBL" id="MDF8335432.1"/>
    </source>
</evidence>
<evidence type="ECO:0000259" key="2">
    <source>
        <dbReference type="Pfam" id="PF07589"/>
    </source>
</evidence>
<gene>
    <name evidence="3" type="ORF">POM99_19670</name>
</gene>
<evidence type="ECO:0000313" key="4">
    <source>
        <dbReference type="Proteomes" id="UP001222770"/>
    </source>
</evidence>
<dbReference type="InterPro" id="IPR013424">
    <property type="entry name" value="Ice-binding_C"/>
</dbReference>
<feature type="signal peptide" evidence="1">
    <location>
        <begin position="1"/>
        <end position="24"/>
    </location>
</feature>
<dbReference type="Proteomes" id="UP001222770">
    <property type="component" value="Unassembled WGS sequence"/>
</dbReference>
<comment type="caution">
    <text evidence="3">The sequence shown here is derived from an EMBL/GenBank/DDBJ whole genome shotgun (WGS) entry which is preliminary data.</text>
</comment>
<name>A0ABT6CRZ7_9SPHN</name>
<dbReference type="NCBIfam" id="TIGR02595">
    <property type="entry name" value="PEP_CTERM"/>
    <property type="match status" value="1"/>
</dbReference>
<dbReference type="NCBIfam" id="NF033947">
    <property type="entry name" value="PEP-cistern"/>
    <property type="match status" value="1"/>
</dbReference>
<protein>
    <submittedName>
        <fullName evidence="3">Cistern family PEP-CTERM protein</fullName>
    </submittedName>
</protein>
<reference evidence="3 4" key="1">
    <citation type="submission" date="2023-03" db="EMBL/GenBank/DDBJ databases">
        <title>Novosphingobium cyanobacteriorum sp. nov., isolated from a eutrophic reservoir during the Microcystis bloom period.</title>
        <authorList>
            <person name="Kang M."/>
            <person name="Le V."/>
            <person name="Ko S.-R."/>
            <person name="Lee S.-A."/>
            <person name="Ahn C.-Y."/>
        </authorList>
    </citation>
    <scope>NUCLEOTIDE SEQUENCE [LARGE SCALE GENOMIC DNA]</scope>
    <source>
        <strain evidence="3 4">HBC54</strain>
    </source>
</reference>
<dbReference type="RefSeq" id="WP_277280394.1">
    <property type="nucleotide sequence ID" value="NZ_JAROCY010000027.1"/>
</dbReference>
<keyword evidence="4" id="KW-1185">Reference proteome</keyword>
<sequence>MRFTKTIAGLIAAAAMAATSPAFADSMTFASSDIGKTVTLGYNGYTGTDSTASISGLTGSTTFTLTGVSGNDYTFDYSVANTTSAPVADSRISSFAFDTDPSIASASSTGAYSYTTLNSNYPNGIGTVDVCFKDAATGACAGGGSGGLTAGQTGTGTFTLSFSTAPSALTLSNFFVRYQSIVGVNGVSSASGAGTISSTSSTTGGTPVPEPGMLGLFGAGAIALAFARRRKPTLAAA</sequence>